<dbReference type="PANTHER" id="PTHR40070:SF1">
    <property type="entry name" value="UPF0478 PROTEIN YTXG"/>
    <property type="match status" value="1"/>
</dbReference>
<keyword evidence="4" id="KW-1185">Reference proteome</keyword>
<evidence type="ECO:0000256" key="1">
    <source>
        <dbReference type="SAM" id="Coils"/>
    </source>
</evidence>
<proteinExistence type="predicted"/>
<comment type="caution">
    <text evidence="3">The sequence shown here is derived from an EMBL/GenBank/DDBJ whole genome shotgun (WGS) entry which is preliminary data.</text>
</comment>
<evidence type="ECO:0000313" key="4">
    <source>
        <dbReference type="Proteomes" id="UP001179280"/>
    </source>
</evidence>
<protein>
    <submittedName>
        <fullName evidence="3">Uncharacterized protein YoxC</fullName>
    </submittedName>
</protein>
<dbReference type="EMBL" id="JAFBCV010000004">
    <property type="protein sequence ID" value="MBM7838421.1"/>
    <property type="molecule type" value="Genomic_DNA"/>
</dbReference>
<feature type="transmembrane region" description="Helical" evidence="2">
    <location>
        <begin position="6"/>
        <end position="24"/>
    </location>
</feature>
<feature type="coiled-coil region" evidence="1">
    <location>
        <begin position="27"/>
        <end position="61"/>
    </location>
</feature>
<reference evidence="3" key="1">
    <citation type="submission" date="2021-01" db="EMBL/GenBank/DDBJ databases">
        <title>Genomic Encyclopedia of Type Strains, Phase IV (KMG-IV): sequencing the most valuable type-strain genomes for metagenomic binning, comparative biology and taxonomic classification.</title>
        <authorList>
            <person name="Goeker M."/>
        </authorList>
    </citation>
    <scope>NUCLEOTIDE SEQUENCE</scope>
    <source>
        <strain evidence="3">DSM 21943</strain>
    </source>
</reference>
<dbReference type="InterPro" id="IPR009293">
    <property type="entry name" value="UPF0478"/>
</dbReference>
<name>A0ABS2STS8_9BACI</name>
<accession>A0ABS2STS8</accession>
<keyword evidence="2" id="KW-0472">Membrane</keyword>
<dbReference type="RefSeq" id="WP_035421912.1">
    <property type="nucleotide sequence ID" value="NZ_JAFBCV010000004.1"/>
</dbReference>
<organism evidence="3 4">
    <name type="scientific">Shouchella xiaoxiensis</name>
    <dbReference type="NCBI Taxonomy" id="766895"/>
    <lineage>
        <taxon>Bacteria</taxon>
        <taxon>Bacillati</taxon>
        <taxon>Bacillota</taxon>
        <taxon>Bacilli</taxon>
        <taxon>Bacillales</taxon>
        <taxon>Bacillaceae</taxon>
        <taxon>Shouchella</taxon>
    </lineage>
</organism>
<dbReference type="Pfam" id="PF06103">
    <property type="entry name" value="DUF948"/>
    <property type="match status" value="1"/>
</dbReference>
<evidence type="ECO:0000313" key="3">
    <source>
        <dbReference type="EMBL" id="MBM7838421.1"/>
    </source>
</evidence>
<dbReference type="PANTHER" id="PTHR40070">
    <property type="entry name" value="UPF0478 PROTEIN YTXG"/>
    <property type="match status" value="1"/>
</dbReference>
<keyword evidence="1" id="KW-0175">Coiled coil</keyword>
<sequence length="148" mass="16468">MEELLYISALIVAVAVGLLVIYIIKTLKSTSKALEQTTATVDALKKQIDGITAESKLLLEKSNALADDIQRKSDAVDVVFESAKDLGHSMKSFNQSVRVVSTKVSDQTSRNAETVSQAVQWGQAVLDFYTKYKQRKQQLERKTTEEEL</sequence>
<dbReference type="Proteomes" id="UP001179280">
    <property type="component" value="Unassembled WGS sequence"/>
</dbReference>
<gene>
    <name evidence="3" type="ORF">JOC54_001677</name>
</gene>
<keyword evidence="2" id="KW-1133">Transmembrane helix</keyword>
<evidence type="ECO:0000256" key="2">
    <source>
        <dbReference type="SAM" id="Phobius"/>
    </source>
</evidence>
<keyword evidence="2" id="KW-0812">Transmembrane</keyword>